<dbReference type="InterPro" id="IPR012001">
    <property type="entry name" value="Thiamin_PyroP_enz_TPP-bd_dom"/>
</dbReference>
<gene>
    <name evidence="14" type="ORF">Z517_05151</name>
</gene>
<dbReference type="Pfam" id="PF02775">
    <property type="entry name" value="TPP_enzyme_C"/>
    <property type="match status" value="1"/>
</dbReference>
<feature type="domain" description="Thiamine pyrophosphate enzyme N-terminal TPP-binding" evidence="13">
    <location>
        <begin position="9"/>
        <end position="114"/>
    </location>
</feature>
<dbReference type="CDD" id="cd07038">
    <property type="entry name" value="TPP_PYR_PDC_IPDC_like"/>
    <property type="match status" value="1"/>
</dbReference>
<protein>
    <recommendedName>
        <fullName evidence="3">Pyruvate decarboxylase</fullName>
    </recommendedName>
</protein>
<evidence type="ECO:0000256" key="5">
    <source>
        <dbReference type="ARBA" id="ARBA00022793"/>
    </source>
</evidence>
<dbReference type="VEuPathDB" id="FungiDB:Z517_05151"/>
<feature type="domain" description="Thiamine pyrophosphate enzyme TPP-binding" evidence="12">
    <location>
        <begin position="436"/>
        <end position="560"/>
    </location>
</feature>
<reference evidence="14 15" key="1">
    <citation type="submission" date="2015-01" db="EMBL/GenBank/DDBJ databases">
        <title>The Genome Sequence of Fonsecaea pedrosoi CBS 271.37.</title>
        <authorList>
            <consortium name="The Broad Institute Genomics Platform"/>
            <person name="Cuomo C."/>
            <person name="de Hoog S."/>
            <person name="Gorbushina A."/>
            <person name="Stielow B."/>
            <person name="Teixiera M."/>
            <person name="Abouelleil A."/>
            <person name="Chapman S.B."/>
            <person name="Priest M."/>
            <person name="Young S.K."/>
            <person name="Wortman J."/>
            <person name="Nusbaum C."/>
            <person name="Birren B."/>
        </authorList>
    </citation>
    <scope>NUCLEOTIDE SEQUENCE [LARGE SCALE GENOMIC DNA]</scope>
    <source>
        <strain evidence="14 15">CBS 271.37</strain>
    </source>
</reference>
<evidence type="ECO:0000256" key="8">
    <source>
        <dbReference type="ARBA" id="ARBA00023239"/>
    </source>
</evidence>
<evidence type="ECO:0000256" key="3">
    <source>
        <dbReference type="ARBA" id="ARBA00014422"/>
    </source>
</evidence>
<evidence type="ECO:0000256" key="10">
    <source>
        <dbReference type="SAM" id="MobiDB-lite"/>
    </source>
</evidence>
<dbReference type="AlphaFoldDB" id="A0A0D2HC43"/>
<evidence type="ECO:0000259" key="13">
    <source>
        <dbReference type="Pfam" id="PF02776"/>
    </source>
</evidence>
<dbReference type="InterPro" id="IPR047214">
    <property type="entry name" value="TPP_PDC_IPDC"/>
</dbReference>
<comment type="cofactor">
    <cofactor evidence="1">
        <name>thiamine diphosphate</name>
        <dbReference type="ChEBI" id="CHEBI:58937"/>
    </cofactor>
</comment>
<dbReference type="InterPro" id="IPR011766">
    <property type="entry name" value="TPP_enzyme_TPP-bd"/>
</dbReference>
<dbReference type="SUPFAM" id="SSF52518">
    <property type="entry name" value="Thiamin diphosphate-binding fold (THDP-binding)"/>
    <property type="match status" value="2"/>
</dbReference>
<evidence type="ECO:0000256" key="9">
    <source>
        <dbReference type="RuleBase" id="RU362132"/>
    </source>
</evidence>
<evidence type="ECO:0000256" key="1">
    <source>
        <dbReference type="ARBA" id="ARBA00001964"/>
    </source>
</evidence>
<evidence type="ECO:0000313" key="15">
    <source>
        <dbReference type="Proteomes" id="UP000053029"/>
    </source>
</evidence>
<dbReference type="GO" id="GO:0005829">
    <property type="term" value="C:cytosol"/>
    <property type="evidence" value="ECO:0007669"/>
    <property type="project" value="TreeGrafter"/>
</dbReference>
<keyword evidence="8" id="KW-0456">Lyase</keyword>
<dbReference type="GO" id="GO:0000949">
    <property type="term" value="P:aromatic amino acid family catabolic process to alcohol via Ehrlich pathway"/>
    <property type="evidence" value="ECO:0007669"/>
    <property type="project" value="TreeGrafter"/>
</dbReference>
<dbReference type="SUPFAM" id="SSF52467">
    <property type="entry name" value="DHS-like NAD/FAD-binding domain"/>
    <property type="match status" value="1"/>
</dbReference>
<dbReference type="Proteomes" id="UP000053029">
    <property type="component" value="Unassembled WGS sequence"/>
</dbReference>
<dbReference type="GO" id="GO:0030976">
    <property type="term" value="F:thiamine pyrophosphate binding"/>
    <property type="evidence" value="ECO:0007669"/>
    <property type="project" value="InterPro"/>
</dbReference>
<keyword evidence="7 9" id="KW-0786">Thiamine pyrophosphate</keyword>
<dbReference type="EMBL" id="KN846971">
    <property type="protein sequence ID" value="KIW82124.1"/>
    <property type="molecule type" value="Genomic_DNA"/>
</dbReference>
<dbReference type="STRING" id="1442368.A0A0D2HC43"/>
<dbReference type="GO" id="GO:0000287">
    <property type="term" value="F:magnesium ion binding"/>
    <property type="evidence" value="ECO:0007669"/>
    <property type="project" value="InterPro"/>
</dbReference>
<dbReference type="PANTHER" id="PTHR43452:SF11">
    <property type="entry name" value="PYRUVATE DECARBOXYLASE"/>
    <property type="match status" value="1"/>
</dbReference>
<dbReference type="InterPro" id="IPR029035">
    <property type="entry name" value="DHS-like_NAD/FAD-binding_dom"/>
</dbReference>
<keyword evidence="4" id="KW-0479">Metal-binding</keyword>
<evidence type="ECO:0000256" key="7">
    <source>
        <dbReference type="ARBA" id="ARBA00023052"/>
    </source>
</evidence>
<evidence type="ECO:0000313" key="14">
    <source>
        <dbReference type="EMBL" id="KIW82124.1"/>
    </source>
</evidence>
<dbReference type="OrthoDB" id="3970464at2759"/>
<evidence type="ECO:0000256" key="6">
    <source>
        <dbReference type="ARBA" id="ARBA00022842"/>
    </source>
</evidence>
<feature type="region of interest" description="Disordered" evidence="10">
    <location>
        <begin position="465"/>
        <end position="491"/>
    </location>
</feature>
<keyword evidence="15" id="KW-1185">Reference proteome</keyword>
<dbReference type="GeneID" id="25304641"/>
<dbReference type="Pfam" id="PF02776">
    <property type="entry name" value="TPP_enzyme_N"/>
    <property type="match status" value="1"/>
</dbReference>
<dbReference type="Pfam" id="PF00205">
    <property type="entry name" value="TPP_enzyme_M"/>
    <property type="match status" value="1"/>
</dbReference>
<dbReference type="Gene3D" id="3.40.50.1220">
    <property type="entry name" value="TPP-binding domain"/>
    <property type="match status" value="1"/>
</dbReference>
<feature type="domain" description="Thiamine pyrophosphate enzyme central" evidence="11">
    <location>
        <begin position="215"/>
        <end position="324"/>
    </location>
</feature>
<comment type="similarity">
    <text evidence="2 9">Belongs to the TPP enzyme family.</text>
</comment>
<dbReference type="Gene3D" id="3.40.50.970">
    <property type="match status" value="2"/>
</dbReference>
<evidence type="ECO:0000256" key="2">
    <source>
        <dbReference type="ARBA" id="ARBA00007812"/>
    </source>
</evidence>
<dbReference type="FunFam" id="3.40.50.970:FF:000019">
    <property type="entry name" value="Pyruvate decarboxylase isozyme"/>
    <property type="match status" value="1"/>
</dbReference>
<name>A0A0D2HC43_9EURO</name>
<dbReference type="CDD" id="cd02005">
    <property type="entry name" value="TPP_PDC_IPDC"/>
    <property type="match status" value="1"/>
</dbReference>
<proteinExistence type="inferred from homology"/>
<dbReference type="InterPro" id="IPR012000">
    <property type="entry name" value="Thiamin_PyroP_enz_cen_dom"/>
</dbReference>
<feature type="region of interest" description="Disordered" evidence="10">
    <location>
        <begin position="188"/>
        <end position="211"/>
    </location>
</feature>
<keyword evidence="5" id="KW-0210">Decarboxylase</keyword>
<evidence type="ECO:0000256" key="4">
    <source>
        <dbReference type="ARBA" id="ARBA00022723"/>
    </source>
</evidence>
<dbReference type="GO" id="GO:0004737">
    <property type="term" value="F:pyruvate decarboxylase activity"/>
    <property type="evidence" value="ECO:0007669"/>
    <property type="project" value="TreeGrafter"/>
</dbReference>
<organism evidence="14 15">
    <name type="scientific">Fonsecaea pedrosoi CBS 271.37</name>
    <dbReference type="NCBI Taxonomy" id="1442368"/>
    <lineage>
        <taxon>Eukaryota</taxon>
        <taxon>Fungi</taxon>
        <taxon>Dikarya</taxon>
        <taxon>Ascomycota</taxon>
        <taxon>Pezizomycotina</taxon>
        <taxon>Eurotiomycetes</taxon>
        <taxon>Chaetothyriomycetidae</taxon>
        <taxon>Chaetothyriales</taxon>
        <taxon>Herpotrichiellaceae</taxon>
        <taxon>Fonsecaea</taxon>
    </lineage>
</organism>
<feature type="compositionally biased region" description="Low complexity" evidence="10">
    <location>
        <begin position="567"/>
        <end position="581"/>
    </location>
</feature>
<dbReference type="PANTHER" id="PTHR43452">
    <property type="entry name" value="PYRUVATE DECARBOXYLASE"/>
    <property type="match status" value="1"/>
</dbReference>
<dbReference type="InterPro" id="IPR029061">
    <property type="entry name" value="THDP-binding"/>
</dbReference>
<sequence length="663" mass="72564">MVSHGGRTTVAKYLFTRLRQQGVHAIHGVPGDFTLRALDYLAPAGVKWVGTCNELSAGYAADGYARVRGLGALLTTYGVGELSAINAVAGSFSEHVPVVSIVGTPQRRLQDQRRNVHHTLGDGRPRVFAEMARHVTVAQANLVDEATAPEQIDRTILAALRESRPAYIELPADMASKEVVDGERLLEEPLSTKDVTAGDDNDESEKKNNRGRKLVDDLVQKIYAAKQPLVLVDSGGGVRQLRGAINAFVHASGIPTLCMPSGNGMVEHALPNYYGVHSGPVGQIDTMPYVHDADLVIAFGPMFSDTQTLSWKVIPEADRTITLEKNSIHDPTGPRPITDAGAKKEPINLERFLARLTRQIDRAAVASPDVTSLGDFRTIQPPAYASVGVGVDLDGPIDQTSFYLRLSAYLRPHDIVVLGNATPILGGRDLVLPRGAQTIASGQWFSIGHMLPLTMGVSLARQHTHHQHGFRHQRDAHGNPTRTTQSPIPRGRTILLDGDGGFQVTAQELGTMIRYRIPATIFLVNNAGYAYERQIHGMHEDYNDLAPWRYGELARAFGASDEQEQLSNSNSKSAGRSRSSSDGPTNNKDVDEDDDDDYDASSENDFYPVRTYEVSTWRHLDELLADKAFCRGRGLHFVDVRMGKFDVPEKFKVVFQRAGESLG</sequence>
<feature type="compositionally biased region" description="Acidic residues" evidence="10">
    <location>
        <begin position="590"/>
        <end position="602"/>
    </location>
</feature>
<dbReference type="InterPro" id="IPR012110">
    <property type="entry name" value="PDC/IPDC-like"/>
</dbReference>
<dbReference type="HOGENOM" id="CLU_013748_0_2_1"/>
<dbReference type="RefSeq" id="XP_013285932.1">
    <property type="nucleotide sequence ID" value="XM_013430478.1"/>
</dbReference>
<keyword evidence="6" id="KW-0460">Magnesium</keyword>
<dbReference type="InterPro" id="IPR047213">
    <property type="entry name" value="TPP_PYR_PDC_IPDC-like"/>
</dbReference>
<accession>A0A0D2HC43</accession>
<feature type="region of interest" description="Disordered" evidence="10">
    <location>
        <begin position="559"/>
        <end position="603"/>
    </location>
</feature>
<evidence type="ECO:0000259" key="12">
    <source>
        <dbReference type="Pfam" id="PF02775"/>
    </source>
</evidence>
<dbReference type="GO" id="GO:0005634">
    <property type="term" value="C:nucleus"/>
    <property type="evidence" value="ECO:0007669"/>
    <property type="project" value="TreeGrafter"/>
</dbReference>
<evidence type="ECO:0000259" key="11">
    <source>
        <dbReference type="Pfam" id="PF00205"/>
    </source>
</evidence>